<dbReference type="SUPFAM" id="SSF51445">
    <property type="entry name" value="(Trans)glycosidases"/>
    <property type="match status" value="1"/>
</dbReference>
<dbReference type="EMBL" id="CAJPIZ010003139">
    <property type="protein sequence ID" value="CAG2105966.1"/>
    <property type="molecule type" value="Genomic_DNA"/>
</dbReference>
<dbReference type="FunFam" id="3.20.20.80:FF:000027">
    <property type="entry name" value="Alpha-L-fucosidase"/>
    <property type="match status" value="1"/>
</dbReference>
<name>A0A7R9PYD3_9ACAR</name>
<dbReference type="AlphaFoldDB" id="A0A7R9PYD3"/>
<sequence>IGLFVNTIYCLDNEINVKYEPNWESLDKRPLPQWYDEAKVGIFIHWGVFSVPAFDSEWFWSVLTHIFIIHIIYNWAAKKQKNVVDFMTRNYRPGFTYADFAKEFTAELFDPDKWAQLFKDSGAKYVVLTSKHHEGYTMWPSKTSWNWNVMDVGPRRDLLGDLAVSVRKTGLKFGAYHSLLEFFNPLFLADQSTGYKTQEFVKAKVLPEMKELVNTYKPDVLWSDGEWVADDKYWSATDFLAWLYNESPVKDTIVTNDRWGSNTKCKHGGFYTCQDRYNPGVIQNRKFENAMSLDRNSWGFRRDVQLDAYLNMWDLIEQLTKTVSCGGNLLINIGPTADGRINLLFEERLRDLGSWLKVNGEAIYSTKPWKHQNDTVTPYTSTDKAVYLISLRWPDNNNEQELGALDPTIVSKIELLGVSGELKFSPKGKGTVVTYPPLTPGTALKHAFVLKIYTK</sequence>
<dbReference type="GO" id="GO:0016139">
    <property type="term" value="P:glycoside catabolic process"/>
    <property type="evidence" value="ECO:0007669"/>
    <property type="project" value="TreeGrafter"/>
</dbReference>
<dbReference type="PIRSF" id="PIRSF001092">
    <property type="entry name" value="Alpha-L-fucosidase"/>
    <property type="match status" value="1"/>
</dbReference>
<feature type="non-terminal residue" evidence="12">
    <location>
        <position position="455"/>
    </location>
</feature>
<keyword evidence="5" id="KW-0378">Hydrolase</keyword>
<keyword evidence="4" id="KW-0732">Signal</keyword>
<evidence type="ECO:0000259" key="10">
    <source>
        <dbReference type="Pfam" id="PF01120"/>
    </source>
</evidence>
<comment type="function">
    <text evidence="1">Alpha-L-fucosidase is responsible for hydrolyzing the alpha-1,6-linked fucose joined to the reducing-end N-acetylglucosamine of the carbohydrate moieties of glycoproteins.</text>
</comment>
<keyword evidence="6" id="KW-0325">Glycoprotein</keyword>
<dbReference type="GO" id="GO:0006004">
    <property type="term" value="P:fucose metabolic process"/>
    <property type="evidence" value="ECO:0007669"/>
    <property type="project" value="InterPro"/>
</dbReference>
<keyword evidence="7" id="KW-0326">Glycosidase</keyword>
<evidence type="ECO:0000256" key="3">
    <source>
        <dbReference type="ARBA" id="ARBA00012662"/>
    </source>
</evidence>
<gene>
    <name evidence="12" type="ORF">OSB1V03_LOCUS5970</name>
</gene>
<dbReference type="PRINTS" id="PR00741">
    <property type="entry name" value="GLHYDRLASE29"/>
</dbReference>
<dbReference type="InterPro" id="IPR016286">
    <property type="entry name" value="FUC_metazoa-typ"/>
</dbReference>
<organism evidence="12">
    <name type="scientific">Medioppia subpectinata</name>
    <dbReference type="NCBI Taxonomy" id="1979941"/>
    <lineage>
        <taxon>Eukaryota</taxon>
        <taxon>Metazoa</taxon>
        <taxon>Ecdysozoa</taxon>
        <taxon>Arthropoda</taxon>
        <taxon>Chelicerata</taxon>
        <taxon>Arachnida</taxon>
        <taxon>Acari</taxon>
        <taxon>Acariformes</taxon>
        <taxon>Sarcoptiformes</taxon>
        <taxon>Oribatida</taxon>
        <taxon>Brachypylina</taxon>
        <taxon>Oppioidea</taxon>
        <taxon>Oppiidae</taxon>
        <taxon>Medioppia</taxon>
    </lineage>
</organism>
<feature type="domain" description="Glycoside hydrolase family 29 N-terminal" evidence="10">
    <location>
        <begin position="16"/>
        <end position="361"/>
    </location>
</feature>
<dbReference type="Proteomes" id="UP000759131">
    <property type="component" value="Unassembled WGS sequence"/>
</dbReference>
<evidence type="ECO:0000313" key="12">
    <source>
        <dbReference type="EMBL" id="CAD7625536.1"/>
    </source>
</evidence>
<dbReference type="Pfam" id="PF01120">
    <property type="entry name" value="Alpha_L_fucos"/>
    <property type="match status" value="1"/>
</dbReference>
<evidence type="ECO:0000256" key="6">
    <source>
        <dbReference type="ARBA" id="ARBA00023180"/>
    </source>
</evidence>
<evidence type="ECO:0000256" key="2">
    <source>
        <dbReference type="ARBA" id="ARBA00007951"/>
    </source>
</evidence>
<feature type="domain" description="Alpha-L-fucosidase C-terminal" evidence="11">
    <location>
        <begin position="372"/>
        <end position="452"/>
    </location>
</feature>
<reference evidence="12" key="1">
    <citation type="submission" date="2020-11" db="EMBL/GenBank/DDBJ databases">
        <authorList>
            <person name="Tran Van P."/>
        </authorList>
    </citation>
    <scope>NUCLEOTIDE SEQUENCE</scope>
</reference>
<keyword evidence="13" id="KW-1185">Reference proteome</keyword>
<evidence type="ECO:0000259" key="11">
    <source>
        <dbReference type="Pfam" id="PF16757"/>
    </source>
</evidence>
<dbReference type="Pfam" id="PF16757">
    <property type="entry name" value="Fucosidase_C"/>
    <property type="match status" value="1"/>
</dbReference>
<dbReference type="EMBL" id="OC857714">
    <property type="protein sequence ID" value="CAD7625536.1"/>
    <property type="molecule type" value="Genomic_DNA"/>
</dbReference>
<evidence type="ECO:0000256" key="8">
    <source>
        <dbReference type="ARBA" id="ARBA00074133"/>
    </source>
</evidence>
<feature type="non-terminal residue" evidence="12">
    <location>
        <position position="1"/>
    </location>
</feature>
<proteinExistence type="inferred from homology"/>
<evidence type="ECO:0000256" key="9">
    <source>
        <dbReference type="ARBA" id="ARBA00081661"/>
    </source>
</evidence>
<evidence type="ECO:0000256" key="1">
    <source>
        <dbReference type="ARBA" id="ARBA00004071"/>
    </source>
</evidence>
<evidence type="ECO:0000256" key="5">
    <source>
        <dbReference type="ARBA" id="ARBA00022801"/>
    </source>
</evidence>
<dbReference type="PANTHER" id="PTHR10030:SF37">
    <property type="entry name" value="ALPHA-L-FUCOSIDASE-RELATED"/>
    <property type="match status" value="1"/>
</dbReference>
<dbReference type="OrthoDB" id="6039950at2759"/>
<dbReference type="PANTHER" id="PTHR10030">
    <property type="entry name" value="ALPHA-L-FUCOSIDASE"/>
    <property type="match status" value="1"/>
</dbReference>
<protein>
    <recommendedName>
        <fullName evidence="8">Putative alpha-L-fucosidase</fullName>
        <ecNumber evidence="3">3.2.1.51</ecNumber>
    </recommendedName>
    <alternativeName>
        <fullName evidence="9">Alpha-L-fucoside fucohydrolase</fullName>
    </alternativeName>
</protein>
<dbReference type="GO" id="GO:0005764">
    <property type="term" value="C:lysosome"/>
    <property type="evidence" value="ECO:0007669"/>
    <property type="project" value="TreeGrafter"/>
</dbReference>
<dbReference type="InterPro" id="IPR000933">
    <property type="entry name" value="Glyco_hydro_29"/>
</dbReference>
<dbReference type="EC" id="3.2.1.51" evidence="3"/>
<dbReference type="Gene3D" id="2.60.40.1180">
    <property type="entry name" value="Golgi alpha-mannosidase II"/>
    <property type="match status" value="1"/>
</dbReference>
<dbReference type="GO" id="GO:0004560">
    <property type="term" value="F:alpha-L-fucosidase activity"/>
    <property type="evidence" value="ECO:0007669"/>
    <property type="project" value="UniProtKB-EC"/>
</dbReference>
<dbReference type="InterPro" id="IPR031919">
    <property type="entry name" value="Fucosidase_C"/>
</dbReference>
<evidence type="ECO:0000313" key="13">
    <source>
        <dbReference type="Proteomes" id="UP000759131"/>
    </source>
</evidence>
<dbReference type="InterPro" id="IPR013780">
    <property type="entry name" value="Glyco_hydro_b"/>
</dbReference>
<accession>A0A7R9PYD3</accession>
<comment type="similarity">
    <text evidence="2">Belongs to the glycosyl hydrolase 29 family.</text>
</comment>
<dbReference type="InterPro" id="IPR057739">
    <property type="entry name" value="Glyco_hydro_29_N"/>
</dbReference>
<evidence type="ECO:0000256" key="7">
    <source>
        <dbReference type="ARBA" id="ARBA00023295"/>
    </source>
</evidence>
<evidence type="ECO:0000256" key="4">
    <source>
        <dbReference type="ARBA" id="ARBA00022729"/>
    </source>
</evidence>
<dbReference type="InterPro" id="IPR017853">
    <property type="entry name" value="GH"/>
</dbReference>
<dbReference type="SMART" id="SM00812">
    <property type="entry name" value="Alpha_L_fucos"/>
    <property type="match status" value="1"/>
</dbReference>
<dbReference type="Gene3D" id="3.20.20.80">
    <property type="entry name" value="Glycosidases"/>
    <property type="match status" value="1"/>
</dbReference>